<evidence type="ECO:0000313" key="8">
    <source>
        <dbReference type="RefSeq" id="XP_021095956.1"/>
    </source>
</evidence>
<comment type="similarity">
    <text evidence="2">Belongs to the calycin superfamily. Fatty-acid binding protein (FABP) family.</text>
</comment>
<keyword evidence="4" id="KW-0963">Cytoplasm</keyword>
<keyword evidence="7" id="KW-1185">Reference proteome</keyword>
<dbReference type="Pfam" id="PF14651">
    <property type="entry name" value="Lipocalin_7"/>
    <property type="match status" value="1"/>
</dbReference>
<dbReference type="FunFam" id="2.40.128.20:FF:000006">
    <property type="entry name" value="Fatty acid-binding protein, liver"/>
    <property type="match status" value="1"/>
</dbReference>
<protein>
    <submittedName>
        <fullName evidence="8">Gastrotropin isoform X1</fullName>
    </submittedName>
</protein>
<dbReference type="InterPro" id="IPR000463">
    <property type="entry name" value="Fatty_acid-bd"/>
</dbReference>
<dbReference type="PRINTS" id="PR00178">
    <property type="entry name" value="FATTYACIDBP"/>
</dbReference>
<comment type="subcellular location">
    <subcellularLocation>
        <location evidence="1">Cytoplasm</location>
    </subcellularLocation>
</comment>
<evidence type="ECO:0000256" key="6">
    <source>
        <dbReference type="SAM" id="MobiDB-lite"/>
    </source>
</evidence>
<dbReference type="GO" id="GO:0008289">
    <property type="term" value="F:lipid binding"/>
    <property type="evidence" value="ECO:0007669"/>
    <property type="project" value="UniProtKB-KW"/>
</dbReference>
<evidence type="ECO:0000313" key="7">
    <source>
        <dbReference type="Proteomes" id="UP000694906"/>
    </source>
</evidence>
<dbReference type="RefSeq" id="XP_021095956.1">
    <property type="nucleotide sequence ID" value="XM_021240297.1"/>
</dbReference>
<organism evidence="7 8">
    <name type="scientific">Heterocephalus glaber</name>
    <name type="common">Naked mole rat</name>
    <dbReference type="NCBI Taxonomy" id="10181"/>
    <lineage>
        <taxon>Eukaryota</taxon>
        <taxon>Metazoa</taxon>
        <taxon>Chordata</taxon>
        <taxon>Craniata</taxon>
        <taxon>Vertebrata</taxon>
        <taxon>Euteleostomi</taxon>
        <taxon>Mammalia</taxon>
        <taxon>Eutheria</taxon>
        <taxon>Euarchontoglires</taxon>
        <taxon>Glires</taxon>
        <taxon>Rodentia</taxon>
        <taxon>Hystricomorpha</taxon>
        <taxon>Bathyergidae</taxon>
        <taxon>Heterocephalus</taxon>
    </lineage>
</organism>
<evidence type="ECO:0000256" key="3">
    <source>
        <dbReference type="ARBA" id="ARBA00022448"/>
    </source>
</evidence>
<dbReference type="GO" id="GO:0005737">
    <property type="term" value="C:cytoplasm"/>
    <property type="evidence" value="ECO:0007669"/>
    <property type="project" value="UniProtKB-SubCell"/>
</dbReference>
<dbReference type="InterPro" id="IPR031259">
    <property type="entry name" value="ILBP"/>
</dbReference>
<evidence type="ECO:0000256" key="1">
    <source>
        <dbReference type="ARBA" id="ARBA00004496"/>
    </source>
</evidence>
<reference evidence="8" key="1">
    <citation type="submission" date="2025-08" db="UniProtKB">
        <authorList>
            <consortium name="RefSeq"/>
        </authorList>
    </citation>
    <scope>IDENTIFICATION</scope>
</reference>
<accession>A0AAX6RGJ8</accession>
<feature type="region of interest" description="Disordered" evidence="6">
    <location>
        <begin position="79"/>
        <end position="110"/>
    </location>
</feature>
<keyword evidence="3" id="KW-0813">Transport</keyword>
<dbReference type="PANTHER" id="PTHR11955">
    <property type="entry name" value="FATTY ACID BINDING PROTEIN"/>
    <property type="match status" value="1"/>
</dbReference>
<evidence type="ECO:0000256" key="2">
    <source>
        <dbReference type="ARBA" id="ARBA00008390"/>
    </source>
</evidence>
<keyword evidence="5" id="KW-0446">Lipid-binding</keyword>
<evidence type="ECO:0000256" key="5">
    <source>
        <dbReference type="ARBA" id="ARBA00023121"/>
    </source>
</evidence>
<dbReference type="CDD" id="cd19446">
    <property type="entry name" value="FABP6"/>
    <property type="match status" value="1"/>
</dbReference>
<evidence type="ECO:0000256" key="4">
    <source>
        <dbReference type="ARBA" id="ARBA00022490"/>
    </source>
</evidence>
<feature type="region of interest" description="Disordered" evidence="6">
    <location>
        <begin position="36"/>
        <end position="61"/>
    </location>
</feature>
<dbReference type="CTD" id="2172"/>
<gene>
    <name evidence="8" type="primary">Fabp6</name>
</gene>
<name>A0AAX6RGJ8_HETGA</name>
<dbReference type="AlphaFoldDB" id="A0AAX6RGJ8"/>
<dbReference type="Gene3D" id="2.40.128.20">
    <property type="match status" value="1"/>
</dbReference>
<dbReference type="SUPFAM" id="SSF50814">
    <property type="entry name" value="Lipocalins"/>
    <property type="match status" value="1"/>
</dbReference>
<dbReference type="GeneID" id="101725952"/>
<sequence>MLMSPCSGFRTPASPSVPLPRALRLMVAPRRKGALWDSAARQAPPGPGAEPASRGRSRRASRLRVRSLVGWASPDGILPGVPQFPQRSQPLSAPAATQHGAPRHAEGTSTGWSLHVSGTLAITPFVIRGQSAEGACKAAAKLFGLPVSKIMSMAFNGKFQAESEKNYDEFMKRLGLPSDVLEKGRNAKIITEVQQDGQDFTWSQSYSKGHLFTNKFTIGKESDLVSLGGKNFKGTVKMEGGKLSIEFPNYRQTSEIVGDKLVEVSTIGDVSYERVSKRLA</sequence>
<dbReference type="InterPro" id="IPR012674">
    <property type="entry name" value="Calycin"/>
</dbReference>
<dbReference type="Proteomes" id="UP000694906">
    <property type="component" value="Unplaced"/>
</dbReference>
<proteinExistence type="inferred from homology"/>